<dbReference type="Proteomes" id="UP000037558">
    <property type="component" value="Unassembled WGS sequence"/>
</dbReference>
<organism evidence="1 2">
    <name type="scientific">Priestia koreensis</name>
    <dbReference type="NCBI Taxonomy" id="284581"/>
    <lineage>
        <taxon>Bacteria</taxon>
        <taxon>Bacillati</taxon>
        <taxon>Bacillota</taxon>
        <taxon>Bacilli</taxon>
        <taxon>Bacillales</taxon>
        <taxon>Bacillaceae</taxon>
        <taxon>Priestia</taxon>
    </lineage>
</organism>
<name>A0A0M0LJ19_9BACI</name>
<dbReference type="PATRIC" id="fig|284581.3.peg.550"/>
<gene>
    <name evidence="1" type="ORF">AMD01_01475</name>
</gene>
<protein>
    <submittedName>
        <fullName evidence="1">Uncharacterized protein</fullName>
    </submittedName>
</protein>
<dbReference type="EMBL" id="LILC01000002">
    <property type="protein sequence ID" value="KOO50917.1"/>
    <property type="molecule type" value="Genomic_DNA"/>
</dbReference>
<evidence type="ECO:0000313" key="2">
    <source>
        <dbReference type="Proteomes" id="UP000037558"/>
    </source>
</evidence>
<comment type="caution">
    <text evidence="1">The sequence shown here is derived from an EMBL/GenBank/DDBJ whole genome shotgun (WGS) entry which is preliminary data.</text>
</comment>
<evidence type="ECO:0000313" key="1">
    <source>
        <dbReference type="EMBL" id="KOO50917.1"/>
    </source>
</evidence>
<dbReference type="AlphaFoldDB" id="A0A0M0LJ19"/>
<keyword evidence="2" id="KW-1185">Reference proteome</keyword>
<dbReference type="Gene3D" id="3.30.200.270">
    <property type="match status" value="1"/>
</dbReference>
<reference evidence="2" key="1">
    <citation type="submission" date="2015-08" db="EMBL/GenBank/DDBJ databases">
        <title>Fjat-14210 dsm16467.</title>
        <authorList>
            <person name="Liu B."/>
            <person name="Wang J."/>
            <person name="Zhu Y."/>
            <person name="Liu G."/>
            <person name="Chen Q."/>
            <person name="Chen Z."/>
            <person name="Lan J."/>
            <person name="Che J."/>
            <person name="Ge C."/>
            <person name="Shi H."/>
            <person name="Pan Z."/>
            <person name="Liu X."/>
        </authorList>
    </citation>
    <scope>NUCLEOTIDE SEQUENCE [LARGE SCALE GENOMIC DNA]</scope>
    <source>
        <strain evidence="2">DSM 16467</strain>
    </source>
</reference>
<proteinExistence type="predicted"/>
<sequence length="147" mass="16497">MLKKDYETVLTTNKDQSVYLLVLPKGTMQMTPSVPKMGAHWFNPKADLYQAEDGVTVFKTIYGVEKGKLVFIEQMIAQKHLAEGKSFTDFDGMQGLPSPAIDHSNIEFIAHGHEGFEVPHYDIHHYFISKAEQDQIKGDGAPPAHTH</sequence>
<accession>A0A0M0LJ19</accession>